<dbReference type="STRING" id="765915.A0A1Y2HR80"/>
<evidence type="ECO:0000259" key="4">
    <source>
        <dbReference type="Pfam" id="PF00326"/>
    </source>
</evidence>
<evidence type="ECO:0000313" key="5">
    <source>
        <dbReference type="EMBL" id="ORZ36454.1"/>
    </source>
</evidence>
<dbReference type="AlphaFoldDB" id="A0A1Y2HR80"/>
<organism evidence="5 6">
    <name type="scientific">Catenaria anguillulae PL171</name>
    <dbReference type="NCBI Taxonomy" id="765915"/>
    <lineage>
        <taxon>Eukaryota</taxon>
        <taxon>Fungi</taxon>
        <taxon>Fungi incertae sedis</taxon>
        <taxon>Blastocladiomycota</taxon>
        <taxon>Blastocladiomycetes</taxon>
        <taxon>Blastocladiales</taxon>
        <taxon>Catenariaceae</taxon>
        <taxon>Catenaria</taxon>
    </lineage>
</organism>
<dbReference type="OrthoDB" id="416344at2759"/>
<dbReference type="Gene3D" id="2.120.10.30">
    <property type="entry name" value="TolB, C-terminal domain"/>
    <property type="match status" value="1"/>
</dbReference>
<evidence type="ECO:0000256" key="2">
    <source>
        <dbReference type="ARBA" id="ARBA00022801"/>
    </source>
</evidence>
<comment type="caution">
    <text evidence="5">The sequence shown here is derived from an EMBL/GenBank/DDBJ whole genome shotgun (WGS) entry which is preliminary data.</text>
</comment>
<name>A0A1Y2HR80_9FUNG</name>
<comment type="similarity">
    <text evidence="1">Belongs to the peptidase S9C family.</text>
</comment>
<evidence type="ECO:0000256" key="3">
    <source>
        <dbReference type="ARBA" id="ARBA00032829"/>
    </source>
</evidence>
<dbReference type="InterPro" id="IPR001375">
    <property type="entry name" value="Peptidase_S9_cat"/>
</dbReference>
<gene>
    <name evidence="5" type="ORF">BCR44DRAFT_51437</name>
</gene>
<dbReference type="Pfam" id="PF00326">
    <property type="entry name" value="Peptidase_S9"/>
    <property type="match status" value="1"/>
</dbReference>
<sequence length="561" mass="62828">MVQTPLETVAPLIPVADFFTNPDRDSPKLSPDKKFPSYLAPAGEKQNLQIFVQPLDLWRKGTDEGRKQVTHHPTNDVNIYKWTLDSSAILFLQDKDGNEDFHLFRVDLETLTERNLTPFDGVCVGHGQINNDWFIEHQTKFNTGIVALNKRDARYHDLYHLDLDSGDLELHQTNEALMQDFFLDTNHVVRAASGSEDDGSTSVYVPNSSAPNGWAKVMTSTPLDSLHTLKWTEAGRILMLSSVDRESVALIEMDPQTSARQGVASFKLGRMDSLNFAARDGLPLQAYITYPPHFQAGNTYPMVLWPYGGPWHRNVFGYSPQTQWLANRGYIVLQPNFRGSTEFNKTLLTSGFKQWGKAMQTDLLDAVDHVVGLGIVDREHVAIFGMSYGGYCALAGVTLTPEFFTCAVDIVGPSNLKTLNAEVAPYMDSFLTMFHVRMGHPEHDSELLEEVSPLFHAHRIVRPLMISHGKNDPRVKQIESEQIVQAIEKNGGSVYYVLYTDEGHGFTRPVNRIDHFQKAELFLSKYMGDKVRTQPGLSLLDSVEGSSAVVRVIGDLAGDIE</sequence>
<dbReference type="SUPFAM" id="SSF69304">
    <property type="entry name" value="Tricorn protease N-terminal domain"/>
    <property type="match status" value="1"/>
</dbReference>
<evidence type="ECO:0000313" key="6">
    <source>
        <dbReference type="Proteomes" id="UP000193411"/>
    </source>
</evidence>
<feature type="domain" description="Peptidase S9 prolyl oligopeptidase catalytic" evidence="4">
    <location>
        <begin position="318"/>
        <end position="529"/>
    </location>
</feature>
<evidence type="ECO:0000256" key="1">
    <source>
        <dbReference type="ARBA" id="ARBA00010040"/>
    </source>
</evidence>
<proteinExistence type="inferred from homology"/>
<dbReference type="GO" id="GO:0004252">
    <property type="term" value="F:serine-type endopeptidase activity"/>
    <property type="evidence" value="ECO:0007669"/>
    <property type="project" value="TreeGrafter"/>
</dbReference>
<keyword evidence="2 5" id="KW-0378">Hydrolase</keyword>
<protein>
    <recommendedName>
        <fullName evidence="3">Dipeptidyl-peptidase V</fullName>
    </recommendedName>
</protein>
<reference evidence="5 6" key="1">
    <citation type="submission" date="2016-07" db="EMBL/GenBank/DDBJ databases">
        <title>Pervasive Adenine N6-methylation of Active Genes in Fungi.</title>
        <authorList>
            <consortium name="DOE Joint Genome Institute"/>
            <person name="Mondo S.J."/>
            <person name="Dannebaum R.O."/>
            <person name="Kuo R.C."/>
            <person name="Labutti K."/>
            <person name="Haridas S."/>
            <person name="Kuo A."/>
            <person name="Salamov A."/>
            <person name="Ahrendt S.R."/>
            <person name="Lipzen A."/>
            <person name="Sullivan W."/>
            <person name="Andreopoulos W.B."/>
            <person name="Clum A."/>
            <person name="Lindquist E."/>
            <person name="Daum C."/>
            <person name="Ramamoorthy G.K."/>
            <person name="Gryganskyi A."/>
            <person name="Culley D."/>
            <person name="Magnuson J.K."/>
            <person name="James T.Y."/>
            <person name="O'Malley M.A."/>
            <person name="Stajich J.E."/>
            <person name="Spatafora J.W."/>
            <person name="Visel A."/>
            <person name="Grigoriev I.V."/>
        </authorList>
    </citation>
    <scope>NUCLEOTIDE SEQUENCE [LARGE SCALE GENOMIC DNA]</scope>
    <source>
        <strain evidence="5 6">PL171</strain>
    </source>
</reference>
<keyword evidence="6" id="KW-1185">Reference proteome</keyword>
<dbReference type="InterPro" id="IPR029058">
    <property type="entry name" value="AB_hydrolase_fold"/>
</dbReference>
<accession>A0A1Y2HR80</accession>
<dbReference type="GO" id="GO:0006508">
    <property type="term" value="P:proteolysis"/>
    <property type="evidence" value="ECO:0007669"/>
    <property type="project" value="InterPro"/>
</dbReference>
<dbReference type="PANTHER" id="PTHR42776:SF27">
    <property type="entry name" value="DIPEPTIDYL PEPTIDASE FAMILY MEMBER 6"/>
    <property type="match status" value="1"/>
</dbReference>
<dbReference type="Gene3D" id="3.40.50.1820">
    <property type="entry name" value="alpha/beta hydrolase"/>
    <property type="match status" value="1"/>
</dbReference>
<dbReference type="SUPFAM" id="SSF53474">
    <property type="entry name" value="alpha/beta-Hydrolases"/>
    <property type="match status" value="1"/>
</dbReference>
<dbReference type="InterPro" id="IPR011042">
    <property type="entry name" value="6-blade_b-propeller_TolB-like"/>
</dbReference>
<dbReference type="PANTHER" id="PTHR42776">
    <property type="entry name" value="SERINE PEPTIDASE S9 FAMILY MEMBER"/>
    <property type="match status" value="1"/>
</dbReference>
<dbReference type="Proteomes" id="UP000193411">
    <property type="component" value="Unassembled WGS sequence"/>
</dbReference>
<dbReference type="EMBL" id="MCFL01000017">
    <property type="protein sequence ID" value="ORZ36454.1"/>
    <property type="molecule type" value="Genomic_DNA"/>
</dbReference>